<keyword evidence="3" id="KW-0732">Signal</keyword>
<evidence type="ECO:0000259" key="4">
    <source>
        <dbReference type="Pfam" id="PF04478"/>
    </source>
</evidence>
<keyword evidence="2" id="KW-0812">Transmembrane</keyword>
<feature type="compositionally biased region" description="Low complexity" evidence="1">
    <location>
        <begin position="47"/>
        <end position="58"/>
    </location>
</feature>
<reference evidence="5" key="1">
    <citation type="journal article" date="2023" name="Mol. Phylogenet. Evol.">
        <title>Genome-scale phylogeny and comparative genomics of the fungal order Sordariales.</title>
        <authorList>
            <person name="Hensen N."/>
            <person name="Bonometti L."/>
            <person name="Westerberg I."/>
            <person name="Brannstrom I.O."/>
            <person name="Guillou S."/>
            <person name="Cros-Aarteil S."/>
            <person name="Calhoun S."/>
            <person name="Haridas S."/>
            <person name="Kuo A."/>
            <person name="Mondo S."/>
            <person name="Pangilinan J."/>
            <person name="Riley R."/>
            <person name="LaButti K."/>
            <person name="Andreopoulos B."/>
            <person name="Lipzen A."/>
            <person name="Chen C."/>
            <person name="Yan M."/>
            <person name="Daum C."/>
            <person name="Ng V."/>
            <person name="Clum A."/>
            <person name="Steindorff A."/>
            <person name="Ohm R.A."/>
            <person name="Martin F."/>
            <person name="Silar P."/>
            <person name="Natvig D.O."/>
            <person name="Lalanne C."/>
            <person name="Gautier V."/>
            <person name="Ament-Velasquez S.L."/>
            <person name="Kruys A."/>
            <person name="Hutchinson M.I."/>
            <person name="Powell A.J."/>
            <person name="Barry K."/>
            <person name="Miller A.N."/>
            <person name="Grigoriev I.V."/>
            <person name="Debuchy R."/>
            <person name="Gladieux P."/>
            <person name="Hiltunen Thoren M."/>
            <person name="Johannesson H."/>
        </authorList>
    </citation>
    <scope>NUCLEOTIDE SEQUENCE</scope>
    <source>
        <strain evidence="5">CBS 118394</strain>
    </source>
</reference>
<dbReference type="AlphaFoldDB" id="A0AAE0ITG6"/>
<dbReference type="Pfam" id="PF04478">
    <property type="entry name" value="Mid2"/>
    <property type="match status" value="1"/>
</dbReference>
<reference evidence="5" key="2">
    <citation type="submission" date="2023-06" db="EMBL/GenBank/DDBJ databases">
        <authorList>
            <consortium name="Lawrence Berkeley National Laboratory"/>
            <person name="Haridas S."/>
            <person name="Hensen N."/>
            <person name="Bonometti L."/>
            <person name="Westerberg I."/>
            <person name="Brannstrom I.O."/>
            <person name="Guillou S."/>
            <person name="Cros-Aarteil S."/>
            <person name="Calhoun S."/>
            <person name="Kuo A."/>
            <person name="Mondo S."/>
            <person name="Pangilinan J."/>
            <person name="Riley R."/>
            <person name="Labutti K."/>
            <person name="Andreopoulos B."/>
            <person name="Lipzen A."/>
            <person name="Chen C."/>
            <person name="Yanf M."/>
            <person name="Daum C."/>
            <person name="Ng V."/>
            <person name="Clum A."/>
            <person name="Steindorff A."/>
            <person name="Ohm R."/>
            <person name="Martin F."/>
            <person name="Silar P."/>
            <person name="Natvig D."/>
            <person name="Lalanne C."/>
            <person name="Gautier V."/>
            <person name="Ament-Velasquez S.L."/>
            <person name="Kruys A."/>
            <person name="Hutchinson M.I."/>
            <person name="Powell A.J."/>
            <person name="Barry K."/>
            <person name="Miller A.N."/>
            <person name="Grigoriev I.V."/>
            <person name="Debuchy R."/>
            <person name="Gladieux P."/>
            <person name="Thoren M.H."/>
            <person name="Johannesson H."/>
        </authorList>
    </citation>
    <scope>NUCLEOTIDE SEQUENCE</scope>
    <source>
        <strain evidence="5">CBS 118394</strain>
    </source>
</reference>
<keyword evidence="2" id="KW-0472">Membrane</keyword>
<dbReference type="PRINTS" id="PR01217">
    <property type="entry name" value="PRICHEXTENSN"/>
</dbReference>
<evidence type="ECO:0000256" key="2">
    <source>
        <dbReference type="SAM" id="Phobius"/>
    </source>
</evidence>
<dbReference type="EMBL" id="JAUEDM010000001">
    <property type="protein sequence ID" value="KAK3330958.1"/>
    <property type="molecule type" value="Genomic_DNA"/>
</dbReference>
<feature type="transmembrane region" description="Helical" evidence="2">
    <location>
        <begin position="189"/>
        <end position="210"/>
    </location>
</feature>
<evidence type="ECO:0000256" key="1">
    <source>
        <dbReference type="SAM" id="MobiDB-lite"/>
    </source>
</evidence>
<feature type="compositionally biased region" description="Low complexity" evidence="1">
    <location>
        <begin position="131"/>
        <end position="182"/>
    </location>
</feature>
<accession>A0AAE0ITG6</accession>
<sequence length="267" mass="27375">MHSRKLLDLLVVGLGALSVAEATFINAKSGGRNVKAIQHRQAEDEGTVAAASTSSPDVVVPPPSSTPVVSSPPPKSTTTLPPTTTPSSTTQPPPPKSTTTTPSPLPPTPTTTPTSSTPAPPPDSTTPPPDQQTSEPTTFTITSVVTKTNSDGTKSTLTSETVTTQTPGLAQNNNGSGNSGMSTTTRNTVIGVVVGVGGAIVLAGLAFVAWRIWGRKRGQDENDGLMDYSSPNDGKSEVGGSMTGRTPFQSTLESYHAPTQVNQAANF</sequence>
<feature type="compositionally biased region" description="Pro residues" evidence="1">
    <location>
        <begin position="59"/>
        <end position="75"/>
    </location>
</feature>
<feature type="signal peptide" evidence="3">
    <location>
        <begin position="1"/>
        <end position="22"/>
    </location>
</feature>
<feature type="region of interest" description="Disordered" evidence="1">
    <location>
        <begin position="40"/>
        <end position="182"/>
    </location>
</feature>
<name>A0AAE0ITG6_9PEZI</name>
<feature type="domain" description="Mid2" evidence="4">
    <location>
        <begin position="140"/>
        <end position="207"/>
    </location>
</feature>
<keyword evidence="2" id="KW-1133">Transmembrane helix</keyword>
<organism evidence="5 6">
    <name type="scientific">Apodospora peruviana</name>
    <dbReference type="NCBI Taxonomy" id="516989"/>
    <lineage>
        <taxon>Eukaryota</taxon>
        <taxon>Fungi</taxon>
        <taxon>Dikarya</taxon>
        <taxon>Ascomycota</taxon>
        <taxon>Pezizomycotina</taxon>
        <taxon>Sordariomycetes</taxon>
        <taxon>Sordariomycetidae</taxon>
        <taxon>Sordariales</taxon>
        <taxon>Lasiosphaeriaceae</taxon>
        <taxon>Apodospora</taxon>
    </lineage>
</organism>
<evidence type="ECO:0000256" key="3">
    <source>
        <dbReference type="SAM" id="SignalP"/>
    </source>
</evidence>
<proteinExistence type="predicted"/>
<comment type="caution">
    <text evidence="5">The sequence shown here is derived from an EMBL/GenBank/DDBJ whole genome shotgun (WGS) entry which is preliminary data.</text>
</comment>
<dbReference type="InterPro" id="IPR007567">
    <property type="entry name" value="Mid2_dom"/>
</dbReference>
<evidence type="ECO:0000313" key="6">
    <source>
        <dbReference type="Proteomes" id="UP001283341"/>
    </source>
</evidence>
<gene>
    <name evidence="5" type="ORF">B0H66DRAFT_82895</name>
</gene>
<feature type="compositionally biased region" description="Low complexity" evidence="1">
    <location>
        <begin position="76"/>
        <end position="90"/>
    </location>
</feature>
<feature type="chain" id="PRO_5042050936" description="Mid2 domain-containing protein" evidence="3">
    <location>
        <begin position="23"/>
        <end position="267"/>
    </location>
</feature>
<evidence type="ECO:0000313" key="5">
    <source>
        <dbReference type="EMBL" id="KAK3330958.1"/>
    </source>
</evidence>
<keyword evidence="6" id="KW-1185">Reference proteome</keyword>
<feature type="compositionally biased region" description="Pro residues" evidence="1">
    <location>
        <begin position="118"/>
        <end position="130"/>
    </location>
</feature>
<dbReference type="Proteomes" id="UP001283341">
    <property type="component" value="Unassembled WGS sequence"/>
</dbReference>
<protein>
    <recommendedName>
        <fullName evidence="4">Mid2 domain-containing protein</fullName>
    </recommendedName>
</protein>
<feature type="region of interest" description="Disordered" evidence="1">
    <location>
        <begin position="219"/>
        <end position="240"/>
    </location>
</feature>